<gene>
    <name evidence="10" type="primary">rnfD</name>
    <name evidence="11" type="ORF">EDC57_0970</name>
</gene>
<dbReference type="GO" id="GO:0022900">
    <property type="term" value="P:electron transport chain"/>
    <property type="evidence" value="ECO:0007669"/>
    <property type="project" value="UniProtKB-UniRule"/>
</dbReference>
<dbReference type="RefSeq" id="WP_123400700.1">
    <property type="nucleotide sequence ID" value="NZ_RJVI01000001.1"/>
</dbReference>
<keyword evidence="10" id="KW-1003">Cell membrane</keyword>
<evidence type="ECO:0000256" key="9">
    <source>
        <dbReference type="ARBA" id="ARBA00023136"/>
    </source>
</evidence>
<reference evidence="11 12" key="1">
    <citation type="submission" date="2018-11" db="EMBL/GenBank/DDBJ databases">
        <title>Genomic Encyclopedia of Type Strains, Phase IV (KMG-IV): sequencing the most valuable type-strain genomes for metagenomic binning, comparative biology and taxonomic classification.</title>
        <authorList>
            <person name="Goeker M."/>
        </authorList>
    </citation>
    <scope>NUCLEOTIDE SEQUENCE [LARGE SCALE GENOMIC DNA]</scope>
    <source>
        <strain evidence="11 12">DSM 100275</strain>
    </source>
</reference>
<feature type="transmembrane region" description="Helical" evidence="10">
    <location>
        <begin position="291"/>
        <end position="310"/>
    </location>
</feature>
<comment type="cofactor">
    <cofactor evidence="10">
        <name>FMN</name>
        <dbReference type="ChEBI" id="CHEBI:58210"/>
    </cofactor>
</comment>
<comment type="subcellular location">
    <subcellularLocation>
        <location evidence="10">Cell inner membrane</location>
        <topology evidence="10">Multi-pass membrane protein</topology>
    </subcellularLocation>
</comment>
<feature type="transmembrane region" description="Helical" evidence="10">
    <location>
        <begin position="120"/>
        <end position="136"/>
    </location>
</feature>
<feature type="transmembrane region" description="Helical" evidence="10">
    <location>
        <begin position="71"/>
        <end position="89"/>
    </location>
</feature>
<dbReference type="EMBL" id="RJVI01000001">
    <property type="protein sequence ID" value="ROR35053.1"/>
    <property type="molecule type" value="Genomic_DNA"/>
</dbReference>
<feature type="transmembrane region" description="Helical" evidence="10">
    <location>
        <begin position="201"/>
        <end position="220"/>
    </location>
</feature>
<evidence type="ECO:0000256" key="5">
    <source>
        <dbReference type="ARBA" id="ARBA00022692"/>
    </source>
</evidence>
<comment type="caution">
    <text evidence="10">Lacks conserved residue(s) required for the propagation of feature annotation.</text>
</comment>
<evidence type="ECO:0000313" key="11">
    <source>
        <dbReference type="EMBL" id="ROR35053.1"/>
    </source>
</evidence>
<dbReference type="NCBIfam" id="TIGR01946">
    <property type="entry name" value="rnfD"/>
    <property type="match status" value="1"/>
</dbReference>
<dbReference type="Pfam" id="PF03116">
    <property type="entry name" value="NQR2_RnfD_RnfE"/>
    <property type="match status" value="1"/>
</dbReference>
<dbReference type="OrthoDB" id="9776359at2"/>
<keyword evidence="1 10" id="KW-0813">Transport</keyword>
<dbReference type="EC" id="7.-.-.-" evidence="10"/>
<keyword evidence="5 10" id="KW-0812">Transmembrane</keyword>
<keyword evidence="2 10" id="KW-0597">Phosphoprotein</keyword>
<dbReference type="PANTHER" id="PTHR30578">
    <property type="entry name" value="ELECTRON TRANSPORT COMPLEX PROTEIN RNFD"/>
    <property type="match status" value="1"/>
</dbReference>
<dbReference type="PANTHER" id="PTHR30578:SF0">
    <property type="entry name" value="ION-TRANSLOCATING OXIDOREDUCTASE COMPLEX SUBUNIT D"/>
    <property type="match status" value="1"/>
</dbReference>
<name>A0A3N1Y8C3_9GAMM</name>
<evidence type="ECO:0000256" key="6">
    <source>
        <dbReference type="ARBA" id="ARBA00022967"/>
    </source>
</evidence>
<evidence type="ECO:0000256" key="4">
    <source>
        <dbReference type="ARBA" id="ARBA00022643"/>
    </source>
</evidence>
<proteinExistence type="inferred from homology"/>
<organism evidence="11 12">
    <name type="scientific">Inmirania thermothiophila</name>
    <dbReference type="NCBI Taxonomy" id="1750597"/>
    <lineage>
        <taxon>Bacteria</taxon>
        <taxon>Pseudomonadati</taxon>
        <taxon>Pseudomonadota</taxon>
        <taxon>Gammaproteobacteria</taxon>
        <taxon>Chromatiales</taxon>
        <taxon>Ectothiorhodospiraceae</taxon>
        <taxon>Inmirania</taxon>
    </lineage>
</organism>
<comment type="function">
    <text evidence="10">Part of a membrane-bound complex that couples electron transfer with translocation of ions across the membrane.</text>
</comment>
<evidence type="ECO:0000313" key="12">
    <source>
        <dbReference type="Proteomes" id="UP000276634"/>
    </source>
</evidence>
<dbReference type="AlphaFoldDB" id="A0A3N1Y8C3"/>
<keyword evidence="7 10" id="KW-0249">Electron transport</keyword>
<dbReference type="NCBIfam" id="NF002011">
    <property type="entry name" value="PRK00816.1"/>
    <property type="match status" value="1"/>
</dbReference>
<evidence type="ECO:0000256" key="8">
    <source>
        <dbReference type="ARBA" id="ARBA00022989"/>
    </source>
</evidence>
<dbReference type="Proteomes" id="UP000276634">
    <property type="component" value="Unassembled WGS sequence"/>
</dbReference>
<keyword evidence="10" id="KW-0997">Cell inner membrane</keyword>
<keyword evidence="9 10" id="KW-0472">Membrane</keyword>
<dbReference type="InterPro" id="IPR011303">
    <property type="entry name" value="RnfD_bac"/>
</dbReference>
<accession>A0A3N1Y8C3</accession>
<evidence type="ECO:0000256" key="7">
    <source>
        <dbReference type="ARBA" id="ARBA00022982"/>
    </source>
</evidence>
<evidence type="ECO:0000256" key="2">
    <source>
        <dbReference type="ARBA" id="ARBA00022553"/>
    </source>
</evidence>
<dbReference type="GO" id="GO:0005886">
    <property type="term" value="C:plasma membrane"/>
    <property type="evidence" value="ECO:0007669"/>
    <property type="project" value="UniProtKB-SubCell"/>
</dbReference>
<comment type="caution">
    <text evidence="11">The sequence shown here is derived from an EMBL/GenBank/DDBJ whole genome shotgun (WGS) entry which is preliminary data.</text>
</comment>
<sequence length="344" mass="35816">MRFPTPSSPHLHGPASVTRLMGRVLLALVPGAAAATWLYGPGVPVQIALAAVTAVACEAAMLRLRGRPLRPFLTDLSAVLTGVLLALALPPTAPWWIAVVGAAFAIVVAKHLYGGLGYNPFNPAMVGFVVLIIAFPREMTAWPAPTILAPLPLAPGEVLRLIFGGTPPSGLGLDAITMATPLDEVRTALTLDKAVPEVLSGAAYGLLGGAAWQWVALAYLAGGLYLAARRLIAWQIPAGMLGALAGLATVFHLLDPARYAGPLFHLFSGAAMLGAFFIATDPVTASTTPRGRLLFGAGVGAITYVIRTWGGFPDGVAFAVLLMNMAAPTIDQYTRPRVFGEQEG</sequence>
<evidence type="ECO:0000256" key="3">
    <source>
        <dbReference type="ARBA" id="ARBA00022630"/>
    </source>
</evidence>
<feature type="modified residue" description="FMN phosphoryl threonine" evidence="10">
    <location>
        <position position="180"/>
    </location>
</feature>
<keyword evidence="12" id="KW-1185">Reference proteome</keyword>
<comment type="similarity">
    <text evidence="10">Belongs to the NqrB/RnfD family.</text>
</comment>
<keyword evidence="4 10" id="KW-0288">FMN</keyword>
<dbReference type="HAMAP" id="MF_00462">
    <property type="entry name" value="RsxD_RnfD"/>
    <property type="match status" value="1"/>
</dbReference>
<keyword evidence="3 10" id="KW-0285">Flavoprotein</keyword>
<dbReference type="GO" id="GO:0055085">
    <property type="term" value="P:transmembrane transport"/>
    <property type="evidence" value="ECO:0007669"/>
    <property type="project" value="InterPro"/>
</dbReference>
<feature type="transmembrane region" description="Helical" evidence="10">
    <location>
        <begin position="232"/>
        <end position="253"/>
    </location>
</feature>
<keyword evidence="6 10" id="KW-1278">Translocase</keyword>
<dbReference type="InterPro" id="IPR004338">
    <property type="entry name" value="NqrB/RnfD"/>
</dbReference>
<protein>
    <recommendedName>
        <fullName evidence="10">Ion-translocating oxidoreductase complex subunit D</fullName>
        <ecNumber evidence="10">7.-.-.-</ecNumber>
    </recommendedName>
    <alternativeName>
        <fullName evidence="10">Rnf electron transport complex subunit D</fullName>
    </alternativeName>
</protein>
<comment type="subunit">
    <text evidence="10">The complex is composed of six subunits: RnfA, RnfB, RnfC, RnfD, RnfE and RnfG.</text>
</comment>
<feature type="transmembrane region" description="Helical" evidence="10">
    <location>
        <begin position="259"/>
        <end position="279"/>
    </location>
</feature>
<keyword evidence="8 10" id="KW-1133">Transmembrane helix</keyword>
<evidence type="ECO:0000256" key="1">
    <source>
        <dbReference type="ARBA" id="ARBA00022448"/>
    </source>
</evidence>
<evidence type="ECO:0000256" key="10">
    <source>
        <dbReference type="HAMAP-Rule" id="MF_00462"/>
    </source>
</evidence>